<dbReference type="KEGG" id="hor:Hore_19900"/>
<sequence length="415" mass="46850">MKRFLVVTVVVLSVMLISGAALAEELNVLYMAQAGYQPEEVRQMADVFEEIVGVEVNITFVKYDEMHDKIVTSAAVPVGTYDVVLEDLIWTAEFAEYGFVEPIDDRVNDRILNDIPKAILDAFRYNGKLWAMPYLANFQLFFYNEDMIKKAGFDGPPKTLEEMVEQMRVMKEKGIVEYPLVDSWNQKEGLVCEYVWLTGAFGGDTFDENGNPVFNRGPGLEALKFMKMLLDEGLANPQSLTLNENMAKDVFIAGDAAFTTNWTFQYGAMKDPEQSQVVDSGKMGLIPVAEDVLGKYKYNTASVSGFQGAAIMANSEHKDLAWKYIRFITSPVVQRGYLVEMPVWKSVQNSAYAQSNFPTIKIKAKEIASVHHRPRVPNYQEVSSILQRYIHQCLEGKYEPEEALDAAVKEIKNLK</sequence>
<reference evidence="2 3" key="1">
    <citation type="journal article" date="2009" name="PLoS ONE">
        <title>Genome analysis of the anaerobic thermohalophilic bacterium Halothermothrix orenii.</title>
        <authorList>
            <person name="Mavromatis K."/>
            <person name="Ivanova N."/>
            <person name="Anderson I."/>
            <person name="Lykidis A."/>
            <person name="Hooper S.D."/>
            <person name="Sun H."/>
            <person name="Kunin V."/>
            <person name="Lapidus A."/>
            <person name="Hugenholtz P."/>
            <person name="Patel B."/>
            <person name="Kyrpides N.C."/>
        </authorList>
    </citation>
    <scope>NUCLEOTIDE SEQUENCE [LARGE SCALE GENOMIC DNA]</scope>
    <source>
        <strain evidence="3">H 168 / OCM 544 / DSM 9562</strain>
    </source>
</reference>
<accession>B8CZL8</accession>
<dbReference type="Proteomes" id="UP000000719">
    <property type="component" value="Chromosome"/>
</dbReference>
<evidence type="ECO:0000313" key="3">
    <source>
        <dbReference type="Proteomes" id="UP000000719"/>
    </source>
</evidence>
<keyword evidence="1" id="KW-0732">Signal</keyword>
<name>B8CZL8_HALOH</name>
<dbReference type="PANTHER" id="PTHR43649">
    <property type="entry name" value="ARABINOSE-BINDING PROTEIN-RELATED"/>
    <property type="match status" value="1"/>
</dbReference>
<dbReference type="InterPro" id="IPR050490">
    <property type="entry name" value="Bact_solute-bd_prot1"/>
</dbReference>
<keyword evidence="3" id="KW-1185">Reference proteome</keyword>
<dbReference type="InterPro" id="IPR006059">
    <property type="entry name" value="SBP"/>
</dbReference>
<dbReference type="AlphaFoldDB" id="B8CZL8"/>
<dbReference type="EMBL" id="CP001098">
    <property type="protein sequence ID" value="ACL70737.1"/>
    <property type="molecule type" value="Genomic_DNA"/>
</dbReference>
<dbReference type="Pfam" id="PF01547">
    <property type="entry name" value="SBP_bac_1"/>
    <property type="match status" value="1"/>
</dbReference>
<protein>
    <submittedName>
        <fullName evidence="2">Extracellular solute-binding protein family 1</fullName>
    </submittedName>
</protein>
<dbReference type="HOGENOM" id="CLU_031285_9_1_9"/>
<dbReference type="PANTHER" id="PTHR43649:SF12">
    <property type="entry name" value="DIACETYLCHITOBIOSE BINDING PROTEIN DASA"/>
    <property type="match status" value="1"/>
</dbReference>
<gene>
    <name evidence="2" type="ordered locus">Hore_19900</name>
</gene>
<dbReference type="eggNOG" id="COG1653">
    <property type="taxonomic scope" value="Bacteria"/>
</dbReference>
<evidence type="ECO:0000256" key="1">
    <source>
        <dbReference type="SAM" id="SignalP"/>
    </source>
</evidence>
<dbReference type="SUPFAM" id="SSF53850">
    <property type="entry name" value="Periplasmic binding protein-like II"/>
    <property type="match status" value="1"/>
</dbReference>
<feature type="chain" id="PRO_5002870121" evidence="1">
    <location>
        <begin position="24"/>
        <end position="415"/>
    </location>
</feature>
<dbReference type="STRING" id="373903.Hore_19900"/>
<feature type="signal peptide" evidence="1">
    <location>
        <begin position="1"/>
        <end position="23"/>
    </location>
</feature>
<dbReference type="RefSeq" id="WP_015923706.1">
    <property type="nucleotide sequence ID" value="NC_011899.1"/>
</dbReference>
<dbReference type="Gene3D" id="3.40.190.10">
    <property type="entry name" value="Periplasmic binding protein-like II"/>
    <property type="match status" value="2"/>
</dbReference>
<evidence type="ECO:0000313" key="2">
    <source>
        <dbReference type="EMBL" id="ACL70737.1"/>
    </source>
</evidence>
<organism evidence="2 3">
    <name type="scientific">Halothermothrix orenii (strain H 168 / OCM 544 / DSM 9562)</name>
    <dbReference type="NCBI Taxonomy" id="373903"/>
    <lineage>
        <taxon>Bacteria</taxon>
        <taxon>Bacillati</taxon>
        <taxon>Bacillota</taxon>
        <taxon>Clostridia</taxon>
        <taxon>Halanaerobiales</taxon>
        <taxon>Halothermotrichaceae</taxon>
        <taxon>Halothermothrix</taxon>
    </lineage>
</organism>
<proteinExistence type="predicted"/>